<gene>
    <name evidence="1" type="ORF">BDW02DRAFT_208124</name>
</gene>
<keyword evidence="2" id="KW-1185">Reference proteome</keyword>
<evidence type="ECO:0000313" key="2">
    <source>
        <dbReference type="Proteomes" id="UP000800040"/>
    </source>
</evidence>
<protein>
    <submittedName>
        <fullName evidence="1">Uncharacterized protein</fullName>
    </submittedName>
</protein>
<evidence type="ECO:0000313" key="1">
    <source>
        <dbReference type="EMBL" id="KAF1836779.1"/>
    </source>
</evidence>
<reference evidence="1" key="1">
    <citation type="submission" date="2020-01" db="EMBL/GenBank/DDBJ databases">
        <authorList>
            <consortium name="DOE Joint Genome Institute"/>
            <person name="Haridas S."/>
            <person name="Albert R."/>
            <person name="Binder M."/>
            <person name="Bloem J."/>
            <person name="Labutti K."/>
            <person name="Salamov A."/>
            <person name="Andreopoulos B."/>
            <person name="Baker S.E."/>
            <person name="Barry K."/>
            <person name="Bills G."/>
            <person name="Bluhm B.H."/>
            <person name="Cannon C."/>
            <person name="Castanera R."/>
            <person name="Culley D.E."/>
            <person name="Daum C."/>
            <person name="Ezra D."/>
            <person name="Gonzalez J.B."/>
            <person name="Henrissat B."/>
            <person name="Kuo A."/>
            <person name="Liang C."/>
            <person name="Lipzen A."/>
            <person name="Lutzoni F."/>
            <person name="Magnuson J."/>
            <person name="Mondo S."/>
            <person name="Nolan M."/>
            <person name="Ohm R."/>
            <person name="Pangilinan J."/>
            <person name="Park H.-J."/>
            <person name="Ramirez L."/>
            <person name="Alfaro M."/>
            <person name="Sun H."/>
            <person name="Tritt A."/>
            <person name="Yoshinaga Y."/>
            <person name="Zwiers L.-H."/>
            <person name="Turgeon B.G."/>
            <person name="Goodwin S.B."/>
            <person name="Spatafora J.W."/>
            <person name="Crous P.W."/>
            <person name="Grigoriev I.V."/>
        </authorList>
    </citation>
    <scope>NUCLEOTIDE SEQUENCE</scope>
    <source>
        <strain evidence="1">P77</strain>
    </source>
</reference>
<dbReference type="AlphaFoldDB" id="A0A6A5KLV0"/>
<sequence>MPPESLVALDSLCLDLAESLAVVFEMYFSGEADSQEEGTAKTRIHNRAEVLWIHRRLCRYLHTYDSFRTSLPERKTRLGVRFWTDGRRRRTLSTEMDIRDRL</sequence>
<organism evidence="1 2">
    <name type="scientific">Decorospora gaudefroyi</name>
    <dbReference type="NCBI Taxonomy" id="184978"/>
    <lineage>
        <taxon>Eukaryota</taxon>
        <taxon>Fungi</taxon>
        <taxon>Dikarya</taxon>
        <taxon>Ascomycota</taxon>
        <taxon>Pezizomycotina</taxon>
        <taxon>Dothideomycetes</taxon>
        <taxon>Pleosporomycetidae</taxon>
        <taxon>Pleosporales</taxon>
        <taxon>Pleosporineae</taxon>
        <taxon>Pleosporaceae</taxon>
        <taxon>Decorospora</taxon>
    </lineage>
</organism>
<dbReference type="Proteomes" id="UP000800040">
    <property type="component" value="Unassembled WGS sequence"/>
</dbReference>
<proteinExistence type="predicted"/>
<accession>A0A6A5KLV0</accession>
<name>A0A6A5KLV0_9PLEO</name>
<dbReference type="EMBL" id="ML975269">
    <property type="protein sequence ID" value="KAF1836779.1"/>
    <property type="molecule type" value="Genomic_DNA"/>
</dbReference>